<feature type="compositionally biased region" description="Basic and acidic residues" evidence="2">
    <location>
        <begin position="118"/>
        <end position="128"/>
    </location>
</feature>
<proteinExistence type="predicted"/>
<dbReference type="SMART" id="SM00360">
    <property type="entry name" value="RRM"/>
    <property type="match status" value="1"/>
</dbReference>
<dbReference type="GO" id="GO:0043488">
    <property type="term" value="P:regulation of mRNA stability"/>
    <property type="evidence" value="ECO:0007669"/>
    <property type="project" value="InterPro"/>
</dbReference>
<feature type="compositionally biased region" description="Low complexity" evidence="2">
    <location>
        <begin position="408"/>
        <end position="419"/>
    </location>
</feature>
<feature type="compositionally biased region" description="Basic and acidic residues" evidence="2">
    <location>
        <begin position="442"/>
        <end position="453"/>
    </location>
</feature>
<feature type="region of interest" description="Disordered" evidence="2">
    <location>
        <begin position="102"/>
        <end position="197"/>
    </location>
</feature>
<dbReference type="InterPro" id="IPR012677">
    <property type="entry name" value="Nucleotide-bd_a/b_plait_sf"/>
</dbReference>
<dbReference type="EMBL" id="JAWXYG010000015">
    <property type="protein sequence ID" value="KAK4253685.1"/>
    <property type="molecule type" value="Genomic_DNA"/>
</dbReference>
<evidence type="ECO:0000256" key="2">
    <source>
        <dbReference type="SAM" id="MobiDB-lite"/>
    </source>
</evidence>
<feature type="compositionally biased region" description="Polar residues" evidence="2">
    <location>
        <begin position="493"/>
        <end position="503"/>
    </location>
</feature>
<feature type="region of interest" description="Disordered" evidence="2">
    <location>
        <begin position="395"/>
        <end position="419"/>
    </location>
</feature>
<reference evidence="4" key="1">
    <citation type="submission" date="2023-10" db="EMBL/GenBank/DDBJ databases">
        <title>Chromosome-level genome of the transformable northern wattle, Acacia crassicarpa.</title>
        <authorList>
            <person name="Massaro I."/>
            <person name="Sinha N.R."/>
            <person name="Poethig S."/>
            <person name="Leichty A.R."/>
        </authorList>
    </citation>
    <scope>NUCLEOTIDE SEQUENCE</scope>
    <source>
        <strain evidence="4">Acra3RX</strain>
        <tissue evidence="4">Leaf</tissue>
    </source>
</reference>
<dbReference type="InterPro" id="IPR000504">
    <property type="entry name" value="RRM_dom"/>
</dbReference>
<dbReference type="AlphaFoldDB" id="A0AAE1JLI9"/>
<feature type="region of interest" description="Disordered" evidence="2">
    <location>
        <begin position="639"/>
        <end position="661"/>
    </location>
</feature>
<feature type="domain" description="RRM" evidence="3">
    <location>
        <begin position="513"/>
        <end position="590"/>
    </location>
</feature>
<evidence type="ECO:0000313" key="5">
    <source>
        <dbReference type="Proteomes" id="UP001293593"/>
    </source>
</evidence>
<dbReference type="PROSITE" id="PS50102">
    <property type="entry name" value="RRM"/>
    <property type="match status" value="1"/>
</dbReference>
<dbReference type="InterPro" id="IPR035979">
    <property type="entry name" value="RBD_domain_sf"/>
</dbReference>
<dbReference type="GO" id="GO:0008143">
    <property type="term" value="F:poly(A) binding"/>
    <property type="evidence" value="ECO:0007669"/>
    <property type="project" value="InterPro"/>
</dbReference>
<dbReference type="InterPro" id="IPR040366">
    <property type="entry name" value="Nab2/ZC3H14"/>
</dbReference>
<sequence>MGNSDRVDDRAFNANFSADGVERLKERVMIKLKEFMGEYTDETLVEYVIVLLRNGRCKEAAMSELDVFLGDDSDSFVSWLWDHLAVHLDLYVQPKELQEEAPKRKLSSEVHAGNDVSQHLDSELERGKSSKLSTSRRNKDWKGAVRGGAEPPPLRSSEIDNAYLEEKARSKVNRTPRSRSLSPIRKKRGRPDGHLKTKKEVSKATMNATRRLLQFAVRDAVATSGPSNLGTTVEPSLKRLRSVVSTPSGNSSVVKLPEVKQSVSRVQNPMATVINAAAEASEDVREIKLSRSVFDRLGCGMNPLNGDKQLGDNYTSQELDQSPYLQRSNYIGQYDANVTLSDCEGGFLSDSTSHNECFDDVNAMDHQMNDPYQISFSSENRNEDSLMEQYGAVKNADDSMPPKRNRNQEQAAAAAPNASNEVRNISVDVNTWKLWEYQESREVAEADGHRTADSETGAPGSGLQLLRGNSKPLKSTNRNGNQAADIRKESKKTQLSTPGSSASGRPLDDADSRTIFVSNVHFAATKDSLSRHFNKFGEVLKVIILTEAATGQPKGSAYVEFMKKEAADNALSLDGTSFMSRILKVVKKSAAHVESVPTTTWPRVMRGSLFPSAGFSRIPFPRGTPTFRPWTPIKPGARSLQWKRDAQGTSDNGASLNTSSGSAPFARSLTYIRTETKT</sequence>
<organism evidence="4 5">
    <name type="scientific">Acacia crassicarpa</name>
    <name type="common">northern wattle</name>
    <dbReference type="NCBI Taxonomy" id="499986"/>
    <lineage>
        <taxon>Eukaryota</taxon>
        <taxon>Viridiplantae</taxon>
        <taxon>Streptophyta</taxon>
        <taxon>Embryophyta</taxon>
        <taxon>Tracheophyta</taxon>
        <taxon>Spermatophyta</taxon>
        <taxon>Magnoliopsida</taxon>
        <taxon>eudicotyledons</taxon>
        <taxon>Gunneridae</taxon>
        <taxon>Pentapetalae</taxon>
        <taxon>rosids</taxon>
        <taxon>fabids</taxon>
        <taxon>Fabales</taxon>
        <taxon>Fabaceae</taxon>
        <taxon>Caesalpinioideae</taxon>
        <taxon>mimosoid clade</taxon>
        <taxon>Acacieae</taxon>
        <taxon>Acacia</taxon>
    </lineage>
</organism>
<feature type="region of interest" description="Disordered" evidence="2">
    <location>
        <begin position="442"/>
        <end position="510"/>
    </location>
</feature>
<accession>A0AAE1JLI9</accession>
<dbReference type="GO" id="GO:0005634">
    <property type="term" value="C:nucleus"/>
    <property type="evidence" value="ECO:0007669"/>
    <property type="project" value="TreeGrafter"/>
</dbReference>
<feature type="compositionally biased region" description="Polar residues" evidence="2">
    <location>
        <begin position="647"/>
        <end position="661"/>
    </location>
</feature>
<comment type="caution">
    <text evidence="4">The sequence shown here is derived from an EMBL/GenBank/DDBJ whole genome shotgun (WGS) entry which is preliminary data.</text>
</comment>
<dbReference type="Proteomes" id="UP001293593">
    <property type="component" value="Unassembled WGS sequence"/>
</dbReference>
<protein>
    <recommendedName>
        <fullName evidence="3">RRM domain-containing protein</fullName>
    </recommendedName>
</protein>
<gene>
    <name evidence="4" type="ORF">QN277_010327</name>
</gene>
<keyword evidence="1" id="KW-0694">RNA-binding</keyword>
<evidence type="ECO:0000313" key="4">
    <source>
        <dbReference type="EMBL" id="KAK4253685.1"/>
    </source>
</evidence>
<dbReference type="FunFam" id="3.30.70.330:FF:000616">
    <property type="entry name" value="RNA binding (RRM/RBD/RNP motifs) family protein"/>
    <property type="match status" value="1"/>
</dbReference>
<keyword evidence="5" id="KW-1185">Reference proteome</keyword>
<dbReference type="PANTHER" id="PTHR14738:SF32">
    <property type="entry name" value="RNA BINDING (RRM_RBD_RNP MOTIFS) FAMILY PROTEIN"/>
    <property type="match status" value="1"/>
</dbReference>
<dbReference type="Pfam" id="PF00076">
    <property type="entry name" value="RRM_1"/>
    <property type="match status" value="1"/>
</dbReference>
<dbReference type="Pfam" id="PF01480">
    <property type="entry name" value="PWI"/>
    <property type="match status" value="1"/>
</dbReference>
<feature type="compositionally biased region" description="Polar residues" evidence="2">
    <location>
        <begin position="472"/>
        <end position="482"/>
    </location>
</feature>
<dbReference type="InterPro" id="IPR002483">
    <property type="entry name" value="PWI_dom"/>
</dbReference>
<dbReference type="GO" id="GO:0005737">
    <property type="term" value="C:cytoplasm"/>
    <property type="evidence" value="ECO:0007669"/>
    <property type="project" value="TreeGrafter"/>
</dbReference>
<evidence type="ECO:0000259" key="3">
    <source>
        <dbReference type="PROSITE" id="PS50102"/>
    </source>
</evidence>
<dbReference type="SUPFAM" id="SSF54928">
    <property type="entry name" value="RNA-binding domain, RBD"/>
    <property type="match status" value="1"/>
</dbReference>
<evidence type="ECO:0000256" key="1">
    <source>
        <dbReference type="PROSITE-ProRule" id="PRU00176"/>
    </source>
</evidence>
<dbReference type="Gene3D" id="1.20.1390.10">
    <property type="entry name" value="PWI domain"/>
    <property type="match status" value="1"/>
</dbReference>
<dbReference type="Gene3D" id="3.30.70.330">
    <property type="match status" value="1"/>
</dbReference>
<name>A0AAE1JLI9_9FABA</name>
<dbReference type="PANTHER" id="PTHR14738">
    <property type="entry name" value="ZINC FINGER CCCH DOMAIN-CONTAINING PROTEIN 14"/>
    <property type="match status" value="1"/>
</dbReference>